<dbReference type="CDD" id="cd03113">
    <property type="entry name" value="CTPS_N"/>
    <property type="match status" value="1"/>
</dbReference>
<comment type="subunit">
    <text evidence="9">Homotetramer.</text>
</comment>
<comment type="function">
    <text evidence="9">Catalyzes the ATP-dependent amination of UTP to CTP with either L-glutamine or ammonia as the source of nitrogen. Regulates intracellular CTP levels through interactions with the four ribonucleotide triphosphates.</text>
</comment>
<feature type="binding site" evidence="9">
    <location>
        <position position="58"/>
    </location>
    <ligand>
        <name>L-glutamine</name>
        <dbReference type="ChEBI" id="CHEBI:58359"/>
    </ligand>
</feature>
<feature type="binding site" evidence="9">
    <location>
        <begin position="190"/>
        <end position="195"/>
    </location>
    <ligand>
        <name>UTP</name>
        <dbReference type="ChEBI" id="CHEBI:46398"/>
    </ligand>
</feature>
<proteinExistence type="inferred from homology"/>
<feature type="binding site" evidence="9">
    <location>
        <begin position="150"/>
        <end position="152"/>
    </location>
    <ligand>
        <name>CTP</name>
        <dbReference type="ChEBI" id="CHEBI:37563"/>
        <note>allosteric inhibitor</note>
    </ligand>
</feature>
<dbReference type="InterPro" id="IPR017456">
    <property type="entry name" value="CTP_synthase_N"/>
</dbReference>
<feature type="binding site" evidence="9">
    <location>
        <position position="465"/>
    </location>
    <ligand>
        <name>L-glutamine</name>
        <dbReference type="ChEBI" id="CHEBI:58359"/>
    </ligand>
</feature>
<dbReference type="HAMAP" id="MF_01227">
    <property type="entry name" value="PyrG"/>
    <property type="match status" value="1"/>
</dbReference>
<keyword evidence="5 9" id="KW-0067">ATP-binding</keyword>
<feature type="binding site" evidence="9">
    <location>
        <position position="75"/>
    </location>
    <ligand>
        <name>ATP</name>
        <dbReference type="ChEBI" id="CHEBI:30616"/>
    </ligand>
</feature>
<comment type="caution">
    <text evidence="9">Lacks conserved residue(s) required for the propagation of feature annotation.</text>
</comment>
<dbReference type="GO" id="GO:0003883">
    <property type="term" value="F:CTP synthase activity"/>
    <property type="evidence" value="ECO:0007669"/>
    <property type="project" value="UniProtKB-EC"/>
</dbReference>
<feature type="active site" evidence="9">
    <location>
        <position position="510"/>
    </location>
</feature>
<feature type="binding site" evidence="9">
    <location>
        <begin position="190"/>
        <end position="195"/>
    </location>
    <ligand>
        <name>CTP</name>
        <dbReference type="ChEBI" id="CHEBI:37563"/>
        <note>allosteric inhibitor</note>
    </ligand>
</feature>
<evidence type="ECO:0000259" key="12">
    <source>
        <dbReference type="Pfam" id="PF06418"/>
    </source>
</evidence>
<dbReference type="EMBL" id="CP089982">
    <property type="protein sequence ID" value="WXA93114.1"/>
    <property type="molecule type" value="Genomic_DNA"/>
</dbReference>
<evidence type="ECO:0000259" key="11">
    <source>
        <dbReference type="Pfam" id="PF00117"/>
    </source>
</evidence>
<protein>
    <recommendedName>
        <fullName evidence="9">CTP synthase</fullName>
        <ecNumber evidence="9">6.3.4.2</ecNumber>
    </recommendedName>
    <alternativeName>
        <fullName evidence="9">Cytidine 5'-triphosphate synthase</fullName>
    </alternativeName>
    <alternativeName>
        <fullName evidence="9">Cytidine triphosphate synthetase</fullName>
        <shortName evidence="9">CTP synthetase</shortName>
        <shortName evidence="9">CTPS</shortName>
    </alternativeName>
    <alternativeName>
        <fullName evidence="9">UTP--ammonia ligase</fullName>
    </alternativeName>
</protein>
<dbReference type="NCBIfam" id="TIGR00337">
    <property type="entry name" value="PyrG"/>
    <property type="match status" value="1"/>
</dbReference>
<feature type="domain" description="Glutamine amidotransferase" evidence="11">
    <location>
        <begin position="305"/>
        <end position="529"/>
    </location>
</feature>
<keyword evidence="3 9" id="KW-0436">Ligase</keyword>
<sequence length="556" mass="61670">MSRKPTKYVFVTGGVVSSIGKGLTSASVGALLEARGLRVTHVKLDPYINVDPGTMSPYQHGEVFVTDDGAETDLDLGHYERFTSARMTRQNNFTTGRIYEAVISKERRGEYLGATVQVIPHITDEIKARVRDATEGVDVAIIEIGGTVGDIESLPFLEAIRQLKIEAGPQNALSMHVTLVPYIATAGELKTKPTQHSVKEMREIGIQPDVLICRTAQPLSRGTKEKIALFSNVFVEAVISAVDVSCIYELPVWFHKEGLDELICERLNIWSRQPDLSTWQRIAERFTKPTKGTVKIGVVGKYVHLRDAYKSLHEALVHAGMQNDCRVELDYIDSEELERDAVEQRLSQLDAILVPGGFGDRGTEGKIASIGYARENKIPFFGICLGMQLAVVEFARSIAKLAGASSAEFDKDAPHSVIDLMGDQRNVRNKGGTMRLGAYPCTLKPGTIAAEAYGTTDISERHRHRYEFANDYRDQLSEAGLILSGVSPDKRLVEMIELPDHPYFVGCQFHPEFKSRPASPHPLFARFVRAALERQAQRTRPSSEVRKAPAPQREIN</sequence>
<feature type="active site" evidence="9">
    <location>
        <position position="512"/>
    </location>
</feature>
<keyword evidence="14" id="KW-1185">Reference proteome</keyword>
<keyword evidence="7 9" id="KW-0665">Pyrimidine biosynthesis</keyword>
<comment type="pathway">
    <text evidence="1 9">Pyrimidine metabolism; CTP biosynthesis via de novo pathway; CTP from UDP: step 2/2.</text>
</comment>
<keyword evidence="6 9" id="KW-0315">Glutamine amidotransferase</keyword>
<reference evidence="13 14" key="1">
    <citation type="submission" date="2021-12" db="EMBL/GenBank/DDBJ databases">
        <title>Discovery of the Pendulisporaceae a myxobacterial family with distinct sporulation behavior and unique specialized metabolism.</title>
        <authorList>
            <person name="Garcia R."/>
            <person name="Popoff A."/>
            <person name="Bader C.D."/>
            <person name="Loehr J."/>
            <person name="Walesch S."/>
            <person name="Walt C."/>
            <person name="Boldt J."/>
            <person name="Bunk B."/>
            <person name="Haeckl F.J.F.P.J."/>
            <person name="Gunesch A.P."/>
            <person name="Birkelbach J."/>
            <person name="Nuebel U."/>
            <person name="Pietschmann T."/>
            <person name="Bach T."/>
            <person name="Mueller R."/>
        </authorList>
    </citation>
    <scope>NUCLEOTIDE SEQUENCE [LARGE SCALE GENOMIC DNA]</scope>
    <source>
        <strain evidence="13 14">MSr12523</strain>
    </source>
</reference>
<accession>A0ABZ2K8E2</accession>
<comment type="similarity">
    <text evidence="2 9">Belongs to the CTP synthase family.</text>
</comment>
<dbReference type="InterPro" id="IPR017926">
    <property type="entry name" value="GATASE"/>
</dbReference>
<feature type="active site" description="Nucleophile; for glutamine hydrolysis" evidence="9">
    <location>
        <position position="384"/>
    </location>
</feature>
<comment type="catalytic activity">
    <reaction evidence="8 9">
        <text>UTP + L-glutamine + ATP + H2O = CTP + L-glutamate + ADP + phosphate + 2 H(+)</text>
        <dbReference type="Rhea" id="RHEA:26426"/>
        <dbReference type="ChEBI" id="CHEBI:15377"/>
        <dbReference type="ChEBI" id="CHEBI:15378"/>
        <dbReference type="ChEBI" id="CHEBI:29985"/>
        <dbReference type="ChEBI" id="CHEBI:30616"/>
        <dbReference type="ChEBI" id="CHEBI:37563"/>
        <dbReference type="ChEBI" id="CHEBI:43474"/>
        <dbReference type="ChEBI" id="CHEBI:46398"/>
        <dbReference type="ChEBI" id="CHEBI:58359"/>
        <dbReference type="ChEBI" id="CHEBI:456216"/>
        <dbReference type="EC" id="6.3.4.2"/>
    </reaction>
</comment>
<comment type="activity regulation">
    <text evidence="9">Allosterically activated by GTP, when glutamine is the substrate; GTP has no effect on the reaction when ammonia is the substrate. The allosteric effector GTP functions by stabilizing the protein conformation that binds the tetrahedral intermediate(s) formed during glutamine hydrolysis. Inhibited by the product CTP, via allosteric rather than competitive inhibition.</text>
</comment>
<feature type="binding site" evidence="9">
    <location>
        <begin position="18"/>
        <end position="23"/>
    </location>
    <ligand>
        <name>ATP</name>
        <dbReference type="ChEBI" id="CHEBI:30616"/>
    </ligand>
</feature>
<keyword evidence="9" id="KW-0460">Magnesium</keyword>
<dbReference type="InterPro" id="IPR029062">
    <property type="entry name" value="Class_I_gatase-like"/>
</dbReference>
<evidence type="ECO:0000256" key="3">
    <source>
        <dbReference type="ARBA" id="ARBA00022598"/>
    </source>
</evidence>
<dbReference type="InterPro" id="IPR033828">
    <property type="entry name" value="GATase1_CTP_Synthase"/>
</dbReference>
<dbReference type="Gene3D" id="3.40.50.880">
    <property type="match status" value="1"/>
</dbReference>
<evidence type="ECO:0000256" key="10">
    <source>
        <dbReference type="SAM" id="MobiDB-lite"/>
    </source>
</evidence>
<dbReference type="NCBIfam" id="NF003792">
    <property type="entry name" value="PRK05380.1"/>
    <property type="match status" value="1"/>
</dbReference>
<dbReference type="RefSeq" id="WP_394843713.1">
    <property type="nucleotide sequence ID" value="NZ_CP089982.1"/>
</dbReference>
<gene>
    <name evidence="9" type="primary">pyrG</name>
    <name evidence="13" type="ORF">LZC95_42520</name>
</gene>
<evidence type="ECO:0000256" key="9">
    <source>
        <dbReference type="HAMAP-Rule" id="MF_01227"/>
    </source>
</evidence>
<feature type="domain" description="CTP synthase N-terminal" evidence="12">
    <location>
        <begin position="7"/>
        <end position="269"/>
    </location>
</feature>
<evidence type="ECO:0000256" key="1">
    <source>
        <dbReference type="ARBA" id="ARBA00005171"/>
    </source>
</evidence>
<evidence type="ECO:0000256" key="8">
    <source>
        <dbReference type="ARBA" id="ARBA00047781"/>
    </source>
</evidence>
<dbReference type="EC" id="6.3.4.2" evidence="9"/>
<evidence type="ECO:0000256" key="2">
    <source>
        <dbReference type="ARBA" id="ARBA00007533"/>
    </source>
</evidence>
<feature type="binding site" evidence="9">
    <location>
        <begin position="385"/>
        <end position="388"/>
    </location>
    <ligand>
        <name>L-glutamine</name>
        <dbReference type="ChEBI" id="CHEBI:58359"/>
    </ligand>
</feature>
<dbReference type="CDD" id="cd01746">
    <property type="entry name" value="GATase1_CTP_Synthase"/>
    <property type="match status" value="1"/>
</dbReference>
<evidence type="ECO:0000313" key="13">
    <source>
        <dbReference type="EMBL" id="WXA93114.1"/>
    </source>
</evidence>
<keyword evidence="4 9" id="KW-0547">Nucleotide-binding</keyword>
<feature type="compositionally biased region" description="Basic and acidic residues" evidence="10">
    <location>
        <begin position="534"/>
        <end position="547"/>
    </location>
</feature>
<feature type="binding site" evidence="9">
    <location>
        <position position="75"/>
    </location>
    <ligand>
        <name>Mg(2+)</name>
        <dbReference type="ChEBI" id="CHEBI:18420"/>
    </ligand>
</feature>
<dbReference type="InterPro" id="IPR004468">
    <property type="entry name" value="CTP_synthase"/>
</dbReference>
<feature type="binding site" evidence="9">
    <location>
        <position position="17"/>
    </location>
    <ligand>
        <name>UTP</name>
        <dbReference type="ChEBI" id="CHEBI:46398"/>
    </ligand>
</feature>
<organism evidence="13 14">
    <name type="scientific">Pendulispora brunnea</name>
    <dbReference type="NCBI Taxonomy" id="2905690"/>
    <lineage>
        <taxon>Bacteria</taxon>
        <taxon>Pseudomonadati</taxon>
        <taxon>Myxococcota</taxon>
        <taxon>Myxococcia</taxon>
        <taxon>Myxococcales</taxon>
        <taxon>Sorangiineae</taxon>
        <taxon>Pendulisporaceae</taxon>
        <taxon>Pendulispora</taxon>
    </lineage>
</organism>
<feature type="region of interest" description="Amidoligase domain" evidence="9">
    <location>
        <begin position="1"/>
        <end position="269"/>
    </location>
</feature>
<evidence type="ECO:0000256" key="4">
    <source>
        <dbReference type="ARBA" id="ARBA00022741"/>
    </source>
</evidence>
<feature type="binding site" evidence="9">
    <location>
        <position position="17"/>
    </location>
    <ligand>
        <name>CTP</name>
        <dbReference type="ChEBI" id="CHEBI:37563"/>
        <note>allosteric inhibitor</note>
    </ligand>
</feature>
<feature type="binding site" evidence="9">
    <location>
        <position position="244"/>
    </location>
    <ligand>
        <name>ATP</name>
        <dbReference type="ChEBI" id="CHEBI:30616"/>
    </ligand>
</feature>
<dbReference type="SUPFAM" id="SSF52540">
    <property type="entry name" value="P-loop containing nucleoside triphosphate hydrolases"/>
    <property type="match status" value="1"/>
</dbReference>
<dbReference type="PANTHER" id="PTHR11550">
    <property type="entry name" value="CTP SYNTHASE"/>
    <property type="match status" value="1"/>
</dbReference>
<feature type="binding site" evidence="9">
    <location>
        <position position="226"/>
    </location>
    <ligand>
        <name>UTP</name>
        <dbReference type="ChEBI" id="CHEBI:46398"/>
    </ligand>
</feature>
<evidence type="ECO:0000256" key="5">
    <source>
        <dbReference type="ARBA" id="ARBA00022840"/>
    </source>
</evidence>
<comment type="catalytic activity">
    <reaction evidence="9">
        <text>UTP + NH4(+) + ATP = CTP + ADP + phosphate + 2 H(+)</text>
        <dbReference type="Rhea" id="RHEA:16597"/>
        <dbReference type="ChEBI" id="CHEBI:15378"/>
        <dbReference type="ChEBI" id="CHEBI:28938"/>
        <dbReference type="ChEBI" id="CHEBI:30616"/>
        <dbReference type="ChEBI" id="CHEBI:37563"/>
        <dbReference type="ChEBI" id="CHEBI:43474"/>
        <dbReference type="ChEBI" id="CHEBI:46398"/>
        <dbReference type="ChEBI" id="CHEBI:456216"/>
    </reaction>
</comment>
<keyword evidence="9" id="KW-0479">Metal-binding</keyword>
<dbReference type="SUPFAM" id="SSF52317">
    <property type="entry name" value="Class I glutamine amidotransferase-like"/>
    <property type="match status" value="1"/>
</dbReference>
<feature type="binding site" evidence="9">
    <location>
        <position position="143"/>
    </location>
    <ligand>
        <name>Mg(2+)</name>
        <dbReference type="ChEBI" id="CHEBI:18420"/>
    </ligand>
</feature>
<feature type="binding site" evidence="9">
    <location>
        <position position="408"/>
    </location>
    <ligand>
        <name>L-glutamine</name>
        <dbReference type="ChEBI" id="CHEBI:58359"/>
    </ligand>
</feature>
<name>A0ABZ2K8E2_9BACT</name>
<dbReference type="PANTHER" id="PTHR11550:SF0">
    <property type="entry name" value="CTP SYNTHASE-RELATED"/>
    <property type="match status" value="1"/>
</dbReference>
<dbReference type="Gene3D" id="3.40.50.300">
    <property type="entry name" value="P-loop containing nucleotide triphosphate hydrolases"/>
    <property type="match status" value="1"/>
</dbReference>
<feature type="region of interest" description="Disordered" evidence="10">
    <location>
        <begin position="534"/>
        <end position="556"/>
    </location>
</feature>
<dbReference type="Proteomes" id="UP001379533">
    <property type="component" value="Chromosome"/>
</dbReference>
<evidence type="ECO:0000313" key="14">
    <source>
        <dbReference type="Proteomes" id="UP001379533"/>
    </source>
</evidence>
<feature type="binding site" evidence="9">
    <location>
        <position position="226"/>
    </location>
    <ligand>
        <name>CTP</name>
        <dbReference type="ChEBI" id="CHEBI:37563"/>
        <note>allosteric inhibitor</note>
    </ligand>
</feature>
<dbReference type="Pfam" id="PF00117">
    <property type="entry name" value="GATase"/>
    <property type="match status" value="1"/>
</dbReference>
<evidence type="ECO:0000256" key="7">
    <source>
        <dbReference type="ARBA" id="ARBA00022975"/>
    </source>
</evidence>
<feature type="binding site" evidence="9">
    <location>
        <position position="357"/>
    </location>
    <ligand>
        <name>L-glutamine</name>
        <dbReference type="ChEBI" id="CHEBI:58359"/>
    </ligand>
</feature>
<comment type="catalytic activity">
    <reaction evidence="9">
        <text>L-glutamine + H2O = L-glutamate + NH4(+)</text>
        <dbReference type="Rhea" id="RHEA:15889"/>
        <dbReference type="ChEBI" id="CHEBI:15377"/>
        <dbReference type="ChEBI" id="CHEBI:28938"/>
        <dbReference type="ChEBI" id="CHEBI:29985"/>
        <dbReference type="ChEBI" id="CHEBI:58359"/>
    </reaction>
</comment>
<evidence type="ECO:0000256" key="6">
    <source>
        <dbReference type="ARBA" id="ARBA00022962"/>
    </source>
</evidence>
<dbReference type="InterPro" id="IPR027417">
    <property type="entry name" value="P-loop_NTPase"/>
</dbReference>
<dbReference type="PROSITE" id="PS51273">
    <property type="entry name" value="GATASE_TYPE_1"/>
    <property type="match status" value="1"/>
</dbReference>
<dbReference type="Pfam" id="PF06418">
    <property type="entry name" value="CTP_synth_N"/>
    <property type="match status" value="1"/>
</dbReference>
<comment type="miscellaneous">
    <text evidence="9">CTPSs have evolved a hybrid strategy for distinguishing between UTP and CTP. The overlapping regions of the product feedback inhibitory and substrate sites recognize a common feature in both compounds, the triphosphate moiety. To differentiate isosteric substrate and product pyrimidine rings, an additional pocket far from the expected kinase/ligase catalytic site, specifically recognizes the cytosine and ribose portions of the product inhibitor.</text>
</comment>